<evidence type="ECO:0000313" key="2">
    <source>
        <dbReference type="EMBL" id="NDV32731.1"/>
    </source>
</evidence>
<dbReference type="EMBL" id="GIBP01003762">
    <property type="protein sequence ID" value="NDV32731.1"/>
    <property type="molecule type" value="Transcribed_RNA"/>
</dbReference>
<name>A0A6B2L709_9EUKA</name>
<sequence length="378" mass="44507">MENSSPLYYYYQMNVPMTKNMDHFKMDWKKPYNVLPTCSPNEFLLKSKRQYMYFSTPFKEYDESLNEYIQPNHLFKLGKDLQFNFWLSTQNVTSQCHFDSAPNFYLQIHGRKKFIFFSPADWSNIYIFPRLHPATRQSQVNFSKYYETTFLGLSSPDPTFPNFAKSQPLEITLSPGDFLYLPPFWFHHVIVLDDLSVSISLYHEGLKESLLKIYSKPFPLHDFRRADQEMVVYLYIEKLIKSLLVHQEPKTFILKIIEAKYSHLHLDPLLTNSAEAFGYKFHIVTYILRSLGLKSKTFCASSSNTNLLESPIIQEHYQNVERFFTNLDANLVELLLSDYIEELLSYLVGPDKILSYMEDCFNLSPLQILNTSPTTQYL</sequence>
<dbReference type="InterPro" id="IPR003347">
    <property type="entry name" value="JmjC_dom"/>
</dbReference>
<protein>
    <recommendedName>
        <fullName evidence="1">JmjC domain-containing protein</fullName>
    </recommendedName>
</protein>
<dbReference type="PANTHER" id="PTHR12461:SF105">
    <property type="entry name" value="HYPOXIA-INDUCIBLE FACTOR 1-ALPHA INHIBITOR"/>
    <property type="match status" value="1"/>
</dbReference>
<reference evidence="2" key="1">
    <citation type="journal article" date="2020" name="J. Eukaryot. Microbiol.">
        <title>De novo Sequencing, Assembly and Annotation of the Transcriptome for the Free-Living Testate Amoeba Arcella intermedia.</title>
        <authorList>
            <person name="Ribeiro G.M."/>
            <person name="Porfirio-Sousa A.L."/>
            <person name="Maurer-Alcala X.X."/>
            <person name="Katz L.A."/>
            <person name="Lahr D.J.G."/>
        </authorList>
    </citation>
    <scope>NUCLEOTIDE SEQUENCE</scope>
</reference>
<dbReference type="SUPFAM" id="SSF51197">
    <property type="entry name" value="Clavaminate synthase-like"/>
    <property type="match status" value="1"/>
</dbReference>
<dbReference type="AlphaFoldDB" id="A0A6B2L709"/>
<evidence type="ECO:0000259" key="1">
    <source>
        <dbReference type="PROSITE" id="PS51184"/>
    </source>
</evidence>
<dbReference type="Pfam" id="PF13621">
    <property type="entry name" value="Cupin_8"/>
    <property type="match status" value="1"/>
</dbReference>
<dbReference type="Gene3D" id="2.60.120.10">
    <property type="entry name" value="Jelly Rolls"/>
    <property type="match status" value="1"/>
</dbReference>
<feature type="domain" description="JmjC" evidence="1">
    <location>
        <begin position="59"/>
        <end position="218"/>
    </location>
</feature>
<dbReference type="InterPro" id="IPR014710">
    <property type="entry name" value="RmlC-like_jellyroll"/>
</dbReference>
<organism evidence="2">
    <name type="scientific">Arcella intermedia</name>
    <dbReference type="NCBI Taxonomy" id="1963864"/>
    <lineage>
        <taxon>Eukaryota</taxon>
        <taxon>Amoebozoa</taxon>
        <taxon>Tubulinea</taxon>
        <taxon>Elardia</taxon>
        <taxon>Arcellinida</taxon>
        <taxon>Sphaerothecina</taxon>
        <taxon>Arcellidae</taxon>
        <taxon>Arcella</taxon>
    </lineage>
</organism>
<accession>A0A6B2L709</accession>
<dbReference type="SMART" id="SM00558">
    <property type="entry name" value="JmjC"/>
    <property type="match status" value="1"/>
</dbReference>
<dbReference type="PROSITE" id="PS51184">
    <property type="entry name" value="JMJC"/>
    <property type="match status" value="1"/>
</dbReference>
<dbReference type="PANTHER" id="PTHR12461">
    <property type="entry name" value="HYPOXIA-INDUCIBLE FACTOR 1 ALPHA INHIBITOR-RELATED"/>
    <property type="match status" value="1"/>
</dbReference>
<dbReference type="InterPro" id="IPR041667">
    <property type="entry name" value="Cupin_8"/>
</dbReference>
<proteinExistence type="predicted"/>